<accession>A0A644VI30</accession>
<reference evidence="1" key="1">
    <citation type="submission" date="2019-08" db="EMBL/GenBank/DDBJ databases">
        <authorList>
            <person name="Kucharzyk K."/>
            <person name="Murdoch R.W."/>
            <person name="Higgins S."/>
            <person name="Loffler F."/>
        </authorList>
    </citation>
    <scope>NUCLEOTIDE SEQUENCE</scope>
</reference>
<dbReference type="AlphaFoldDB" id="A0A644VI30"/>
<dbReference type="InterPro" id="IPR006944">
    <property type="entry name" value="Phage/GTA_portal"/>
</dbReference>
<dbReference type="Pfam" id="PF04860">
    <property type="entry name" value="Phage_portal"/>
    <property type="match status" value="1"/>
</dbReference>
<sequence length="478" mass="53364">MLAMASFSLKSLFGFNSPARSVVKDENGKFFYAFGFPKTVKETVTILGQSAAYNICPPVNGIINRKARAFTNGKWWILDKENNEATGANVTGLQKLLKKPNPLQSWNQLLSQAKVYEQVFGEVFFFAIIPAGFTDKSKIKALWVVPNWIINVRLTGKHYFQTELADIIEGYDISLNGSSTPLPDGSVIHIRDINQNSTDVTRGQSRLASLQDPISNIVAAYEARNVLITRKGALGILSNQTRDAAGAVPLQGEEKKEVQDEFAKYGLGKDQYQVIITNANLRWQPMTFPTKDLMLFEEIQDDVRQIADNFDYPMYLLGFKEGSTYSNVGEAKKSLYQDTIIPEADGWAETFTNFFELDKQGLRLSVFYDHLDVFQQSEKEKADALLSKVNANLPLLEKNIITLNEFMVNLDFDTRGPEGDRLLSEIQSMPLAVKLGVGGTQAMQAIIADTNIPDNRKRQILIVLFGLAEQDANAIMSS</sequence>
<organism evidence="1">
    <name type="scientific">bioreactor metagenome</name>
    <dbReference type="NCBI Taxonomy" id="1076179"/>
    <lineage>
        <taxon>unclassified sequences</taxon>
        <taxon>metagenomes</taxon>
        <taxon>ecological metagenomes</taxon>
    </lineage>
</organism>
<name>A0A644VI30_9ZZZZ</name>
<gene>
    <name evidence="1" type="ORF">SDC9_36978</name>
</gene>
<comment type="caution">
    <text evidence="1">The sequence shown here is derived from an EMBL/GenBank/DDBJ whole genome shotgun (WGS) entry which is preliminary data.</text>
</comment>
<dbReference type="EMBL" id="VSSQ01000316">
    <property type="protein sequence ID" value="MPL90920.1"/>
    <property type="molecule type" value="Genomic_DNA"/>
</dbReference>
<protein>
    <recommendedName>
        <fullName evidence="2">Phage portal protein</fullName>
    </recommendedName>
</protein>
<evidence type="ECO:0008006" key="2">
    <source>
        <dbReference type="Google" id="ProtNLM"/>
    </source>
</evidence>
<evidence type="ECO:0000313" key="1">
    <source>
        <dbReference type="EMBL" id="MPL90920.1"/>
    </source>
</evidence>
<proteinExistence type="predicted"/>